<keyword evidence="2" id="KW-0472">Membrane</keyword>
<protein>
    <submittedName>
        <fullName evidence="4">Uncharacterized protein</fullName>
    </submittedName>
</protein>
<evidence type="ECO:0000313" key="4">
    <source>
        <dbReference type="WBParaSite" id="SPAL_0001541300.1"/>
    </source>
</evidence>
<feature type="transmembrane region" description="Helical" evidence="2">
    <location>
        <begin position="6"/>
        <end position="30"/>
    </location>
</feature>
<evidence type="ECO:0000256" key="1">
    <source>
        <dbReference type="SAM" id="MobiDB-lite"/>
    </source>
</evidence>
<evidence type="ECO:0000256" key="2">
    <source>
        <dbReference type="SAM" id="Phobius"/>
    </source>
</evidence>
<feature type="compositionally biased region" description="Polar residues" evidence="1">
    <location>
        <begin position="139"/>
        <end position="182"/>
    </location>
</feature>
<keyword evidence="2" id="KW-1133">Transmembrane helix</keyword>
<keyword evidence="2" id="KW-0812">Transmembrane</keyword>
<evidence type="ECO:0000313" key="3">
    <source>
        <dbReference type="Proteomes" id="UP000046392"/>
    </source>
</evidence>
<reference evidence="4" key="1">
    <citation type="submission" date="2017-02" db="UniProtKB">
        <authorList>
            <consortium name="WormBaseParasite"/>
        </authorList>
    </citation>
    <scope>IDENTIFICATION</scope>
</reference>
<keyword evidence="3" id="KW-1185">Reference proteome</keyword>
<feature type="region of interest" description="Disordered" evidence="1">
    <location>
        <begin position="139"/>
        <end position="183"/>
    </location>
</feature>
<organism evidence="3 4">
    <name type="scientific">Strongyloides papillosus</name>
    <name type="common">Intestinal threadworm</name>
    <dbReference type="NCBI Taxonomy" id="174720"/>
    <lineage>
        <taxon>Eukaryota</taxon>
        <taxon>Metazoa</taxon>
        <taxon>Ecdysozoa</taxon>
        <taxon>Nematoda</taxon>
        <taxon>Chromadorea</taxon>
        <taxon>Rhabditida</taxon>
        <taxon>Tylenchina</taxon>
        <taxon>Panagrolaimomorpha</taxon>
        <taxon>Strongyloidoidea</taxon>
        <taxon>Strongyloididae</taxon>
        <taxon>Strongyloides</taxon>
    </lineage>
</organism>
<dbReference type="AlphaFoldDB" id="A0A0N5CC04"/>
<dbReference type="Proteomes" id="UP000046392">
    <property type="component" value="Unplaced"/>
</dbReference>
<accession>A0A0N5CC04</accession>
<dbReference type="WBParaSite" id="SPAL_0001541300.1">
    <property type="protein sequence ID" value="SPAL_0001541300.1"/>
    <property type="gene ID" value="SPAL_0001541300"/>
</dbReference>
<sequence>MESFTISLSTIFVGLLMITTILVCSCCYCTDIWLSKKNDKSLLGEFYDEDLERDEKKTAIEMRNIESSQNKNSALLKEHNCSKHINPVIFQYPSPPSLNGHANNSDKKNCIHNYTTKFTDYIEDNKNSMWRCNQEEAGKSNTASTSHSNCSRTSHTITSSLVTTPNTNQKQSRSPSPTSGSQKAVLPAVILPITCLIQSHPPHDCHGKDCIYRTKDYLQLGKLKTDTDDIGVSEV</sequence>
<name>A0A0N5CC04_STREA</name>
<proteinExistence type="predicted"/>